<dbReference type="InterPro" id="IPR036259">
    <property type="entry name" value="MFS_trans_sf"/>
</dbReference>
<dbReference type="Pfam" id="PF00083">
    <property type="entry name" value="Sugar_tr"/>
    <property type="match status" value="1"/>
</dbReference>
<dbReference type="InterPro" id="IPR005829">
    <property type="entry name" value="Sugar_transporter_CS"/>
</dbReference>
<dbReference type="PROSITE" id="PS50850">
    <property type="entry name" value="MFS"/>
    <property type="match status" value="1"/>
</dbReference>
<dbReference type="PROSITE" id="PS00216">
    <property type="entry name" value="SUGAR_TRANSPORT_1"/>
    <property type="match status" value="1"/>
</dbReference>
<proteinExistence type="inferred from homology"/>
<evidence type="ECO:0000256" key="3">
    <source>
        <dbReference type="ARBA" id="ARBA00022692"/>
    </source>
</evidence>
<dbReference type="PROSITE" id="PS00217">
    <property type="entry name" value="SUGAR_TRANSPORT_2"/>
    <property type="match status" value="1"/>
</dbReference>
<feature type="transmembrane region" description="Helical" evidence="6">
    <location>
        <begin position="363"/>
        <end position="382"/>
    </location>
</feature>
<evidence type="ECO:0000313" key="9">
    <source>
        <dbReference type="EMBL" id="KAG2171603.1"/>
    </source>
</evidence>
<dbReference type="SUPFAM" id="SSF103473">
    <property type="entry name" value="MFS general substrate transporter"/>
    <property type="match status" value="1"/>
</dbReference>
<comment type="similarity">
    <text evidence="2">Belongs to the major facilitator superfamily. Sugar transporter (TC 2.A.1.1) family.</text>
</comment>
<protein>
    <recommendedName>
        <fullName evidence="8">Major facilitator superfamily (MFS) profile domain-containing protein</fullName>
    </recommendedName>
</protein>
<feature type="transmembrane region" description="Helical" evidence="6">
    <location>
        <begin position="434"/>
        <end position="452"/>
    </location>
</feature>
<feature type="transmembrane region" description="Helical" evidence="6">
    <location>
        <begin position="146"/>
        <end position="166"/>
    </location>
</feature>
<name>A0A8H7PD07_MORIS</name>
<dbReference type="PANTHER" id="PTHR48022">
    <property type="entry name" value="PLASTIDIC GLUCOSE TRANSPORTER 4"/>
    <property type="match status" value="1"/>
</dbReference>
<evidence type="ECO:0000256" key="4">
    <source>
        <dbReference type="ARBA" id="ARBA00022989"/>
    </source>
</evidence>
<evidence type="ECO:0000256" key="7">
    <source>
        <dbReference type="SAM" id="SignalP"/>
    </source>
</evidence>
<feature type="domain" description="Major facilitator superfamily (MFS) profile" evidence="8">
    <location>
        <begin position="10"/>
        <end position="456"/>
    </location>
</feature>
<evidence type="ECO:0000256" key="6">
    <source>
        <dbReference type="SAM" id="Phobius"/>
    </source>
</evidence>
<feature type="transmembrane region" description="Helical" evidence="6">
    <location>
        <begin position="403"/>
        <end position="422"/>
    </location>
</feature>
<feature type="transmembrane region" description="Helical" evidence="6">
    <location>
        <begin position="106"/>
        <end position="125"/>
    </location>
</feature>
<sequence length="506" mass="55789">MKSANYLWLCVILVSIAGDGVNYENAFAGGLVQQNAFLWHMGWTETTIPYTLHQLIGPVANLGQLVGGISAGIFNDYFGRKKTLIMGCIITIIGNALLIASPNVPALMIGRILMGASAGFLNNGVAMYCSEVAQRTTRGTANNIQFLFGQAITIAASGVNLAISGLPISANWGWRLACSIIFVPMVTMGVAITFVCPESPRWLIMQHRYDEALEVLTRIRSDGEQTADVMLEYNEMKAAVLYEQENNETSWWNFVKNKGAIKRTLIAMSSSLWWIFNGGAIFSYYFTTVYAGAGITDTYTQYLLNLMNTLLAFVATCIGAYGIDKWGRRFAGITATGVAAISLFIMCAISVRYLDGNDSPSRAAGIAFIFMYNFETFVWQATWNTIGMLYGAEIWAPSLRARGFSLGCTTGMAAGFVSQYTALPTYDRLKGYTWLLYGCFCALACFQVWATWPETLGKNLEEIELYFDTGAAQQVRKVMEHDNMEREGAADDKIEVSVEKNATDIY</sequence>
<keyword evidence="5 6" id="KW-0472">Membrane</keyword>
<evidence type="ECO:0000259" key="8">
    <source>
        <dbReference type="PROSITE" id="PS50850"/>
    </source>
</evidence>
<dbReference type="AlphaFoldDB" id="A0A8H7PD07"/>
<dbReference type="InterPro" id="IPR005828">
    <property type="entry name" value="MFS_sugar_transport-like"/>
</dbReference>
<feature type="transmembrane region" description="Helical" evidence="6">
    <location>
        <begin position="83"/>
        <end position="100"/>
    </location>
</feature>
<dbReference type="GO" id="GO:0016020">
    <property type="term" value="C:membrane"/>
    <property type="evidence" value="ECO:0007669"/>
    <property type="project" value="UniProtKB-SubCell"/>
</dbReference>
<reference evidence="9" key="1">
    <citation type="submission" date="2020-12" db="EMBL/GenBank/DDBJ databases">
        <title>Metabolic potential, ecology and presence of endohyphal bacteria is reflected in genomic diversity of Mucoromycotina.</title>
        <authorList>
            <person name="Muszewska A."/>
            <person name="Okrasinska A."/>
            <person name="Steczkiewicz K."/>
            <person name="Drgas O."/>
            <person name="Orlowska M."/>
            <person name="Perlinska-Lenart U."/>
            <person name="Aleksandrzak-Piekarczyk T."/>
            <person name="Szatraj K."/>
            <person name="Zielenkiewicz U."/>
            <person name="Pilsyk S."/>
            <person name="Malc E."/>
            <person name="Mieczkowski P."/>
            <person name="Kruszewska J.S."/>
            <person name="Biernat P."/>
            <person name="Pawlowska J."/>
        </authorList>
    </citation>
    <scope>NUCLEOTIDE SEQUENCE</scope>
    <source>
        <strain evidence="9">WA0000067209</strain>
    </source>
</reference>
<feature type="transmembrane region" description="Helical" evidence="6">
    <location>
        <begin position="306"/>
        <end position="323"/>
    </location>
</feature>
<gene>
    <name evidence="9" type="ORF">INT43_008329</name>
</gene>
<keyword evidence="7" id="KW-0732">Signal</keyword>
<dbReference type="InterPro" id="IPR020846">
    <property type="entry name" value="MFS_dom"/>
</dbReference>
<evidence type="ECO:0000256" key="1">
    <source>
        <dbReference type="ARBA" id="ARBA00004141"/>
    </source>
</evidence>
<dbReference type="PANTHER" id="PTHR48022:SF2">
    <property type="entry name" value="PLASTIDIC GLUCOSE TRANSPORTER 4"/>
    <property type="match status" value="1"/>
</dbReference>
<keyword evidence="3 6" id="KW-0812">Transmembrane</keyword>
<feature type="chain" id="PRO_5034922421" description="Major facilitator superfamily (MFS) profile domain-containing protein" evidence="7">
    <location>
        <begin position="19"/>
        <end position="506"/>
    </location>
</feature>
<evidence type="ECO:0000256" key="5">
    <source>
        <dbReference type="ARBA" id="ARBA00023136"/>
    </source>
</evidence>
<dbReference type="InterPro" id="IPR050360">
    <property type="entry name" value="MFS_Sugar_Transporters"/>
</dbReference>
<accession>A0A8H7PD07</accession>
<feature type="transmembrane region" description="Helical" evidence="6">
    <location>
        <begin position="172"/>
        <end position="196"/>
    </location>
</feature>
<keyword evidence="10" id="KW-1185">Reference proteome</keyword>
<dbReference type="GO" id="GO:0005351">
    <property type="term" value="F:carbohydrate:proton symporter activity"/>
    <property type="evidence" value="ECO:0007669"/>
    <property type="project" value="TreeGrafter"/>
</dbReference>
<comment type="subcellular location">
    <subcellularLocation>
        <location evidence="1">Membrane</location>
        <topology evidence="1">Multi-pass membrane protein</topology>
    </subcellularLocation>
</comment>
<feature type="transmembrane region" description="Helical" evidence="6">
    <location>
        <begin position="330"/>
        <end position="351"/>
    </location>
</feature>
<dbReference type="Gene3D" id="1.20.1250.20">
    <property type="entry name" value="MFS general substrate transporter like domains"/>
    <property type="match status" value="1"/>
</dbReference>
<dbReference type="Proteomes" id="UP000654370">
    <property type="component" value="Unassembled WGS sequence"/>
</dbReference>
<dbReference type="OrthoDB" id="6133115at2759"/>
<feature type="transmembrane region" description="Helical" evidence="6">
    <location>
        <begin position="265"/>
        <end position="286"/>
    </location>
</feature>
<evidence type="ECO:0000256" key="2">
    <source>
        <dbReference type="ARBA" id="ARBA00010992"/>
    </source>
</evidence>
<keyword evidence="4 6" id="KW-1133">Transmembrane helix</keyword>
<comment type="caution">
    <text evidence="9">The sequence shown here is derived from an EMBL/GenBank/DDBJ whole genome shotgun (WGS) entry which is preliminary data.</text>
</comment>
<evidence type="ECO:0000313" key="10">
    <source>
        <dbReference type="Proteomes" id="UP000654370"/>
    </source>
</evidence>
<feature type="signal peptide" evidence="7">
    <location>
        <begin position="1"/>
        <end position="18"/>
    </location>
</feature>
<organism evidence="9 10">
    <name type="scientific">Mortierella isabellina</name>
    <name type="common">Filamentous fungus</name>
    <name type="synonym">Umbelopsis isabellina</name>
    <dbReference type="NCBI Taxonomy" id="91625"/>
    <lineage>
        <taxon>Eukaryota</taxon>
        <taxon>Fungi</taxon>
        <taxon>Fungi incertae sedis</taxon>
        <taxon>Mucoromycota</taxon>
        <taxon>Mucoromycotina</taxon>
        <taxon>Umbelopsidomycetes</taxon>
        <taxon>Umbelopsidales</taxon>
        <taxon>Umbelopsidaceae</taxon>
        <taxon>Umbelopsis</taxon>
    </lineage>
</organism>
<dbReference type="EMBL" id="JAEPQZ010000020">
    <property type="protein sequence ID" value="KAG2171603.1"/>
    <property type="molecule type" value="Genomic_DNA"/>
</dbReference>